<evidence type="ECO:0008006" key="10">
    <source>
        <dbReference type="Google" id="ProtNLM"/>
    </source>
</evidence>
<dbReference type="GO" id="GO:0016020">
    <property type="term" value="C:membrane"/>
    <property type="evidence" value="ECO:0007669"/>
    <property type="project" value="UniProtKB-SubCell"/>
</dbReference>
<accession>A0AB34KP47</accession>
<evidence type="ECO:0000256" key="4">
    <source>
        <dbReference type="ARBA" id="ARBA00022824"/>
    </source>
</evidence>
<keyword evidence="9" id="KW-1185">Reference proteome</keyword>
<keyword evidence="4" id="KW-0256">Endoplasmic reticulum</keyword>
<gene>
    <name evidence="8" type="ORF">WHR41_04628</name>
</gene>
<proteinExistence type="predicted"/>
<dbReference type="GO" id="GO:0005783">
    <property type="term" value="C:endoplasmic reticulum"/>
    <property type="evidence" value="ECO:0007669"/>
    <property type="project" value="UniProtKB-SubCell"/>
</dbReference>
<keyword evidence="5" id="KW-0496">Mitochondrion</keyword>
<evidence type="ECO:0000256" key="5">
    <source>
        <dbReference type="ARBA" id="ARBA00023128"/>
    </source>
</evidence>
<evidence type="ECO:0000313" key="8">
    <source>
        <dbReference type="EMBL" id="KAL1586827.1"/>
    </source>
</evidence>
<dbReference type="RefSeq" id="XP_069229932.1">
    <property type="nucleotide sequence ID" value="XM_069373234.1"/>
</dbReference>
<keyword evidence="6" id="KW-0472">Membrane</keyword>
<evidence type="ECO:0000256" key="2">
    <source>
        <dbReference type="ARBA" id="ARBA00004240"/>
    </source>
</evidence>
<organism evidence="8 9">
    <name type="scientific">Cladosporium halotolerans</name>
    <dbReference type="NCBI Taxonomy" id="1052096"/>
    <lineage>
        <taxon>Eukaryota</taxon>
        <taxon>Fungi</taxon>
        <taxon>Dikarya</taxon>
        <taxon>Ascomycota</taxon>
        <taxon>Pezizomycotina</taxon>
        <taxon>Dothideomycetes</taxon>
        <taxon>Dothideomycetidae</taxon>
        <taxon>Cladosporiales</taxon>
        <taxon>Cladosporiaceae</taxon>
        <taxon>Cladosporium</taxon>
    </lineage>
</organism>
<evidence type="ECO:0000313" key="9">
    <source>
        <dbReference type="Proteomes" id="UP000803884"/>
    </source>
</evidence>
<sequence length="215" mass="23735">MKHGPPRLPSSSSSSCSDTATSKPQPCPKPEFWRIRDIHVDNRGEALKWLHQQSQGRATYTLAGYDSFRRSLCGTFTTAKDCKQPIPPRPSWHVDKTFIGITPLHDPPDATVDLLAVTGLGGHALGSFRDQDKGTTVWLRDFAPQDIPRARIMTYGYETRVIGSESTQGVEALAQTLLRTLASFRQRTKTSDRPLVILAHSLGGIIVKEALVQSD</sequence>
<comment type="subcellular location">
    <subcellularLocation>
        <location evidence="2">Endoplasmic reticulum</location>
    </subcellularLocation>
    <subcellularLocation>
        <location evidence="3">Membrane</location>
    </subcellularLocation>
    <subcellularLocation>
        <location evidence="1">Mitochondrion</location>
    </subcellularLocation>
</comment>
<evidence type="ECO:0000256" key="6">
    <source>
        <dbReference type="ARBA" id="ARBA00023136"/>
    </source>
</evidence>
<evidence type="ECO:0000256" key="7">
    <source>
        <dbReference type="SAM" id="MobiDB-lite"/>
    </source>
</evidence>
<dbReference type="PANTHER" id="PTHR48182">
    <property type="entry name" value="PROTEIN SERAC1"/>
    <property type="match status" value="1"/>
</dbReference>
<protein>
    <recommendedName>
        <fullName evidence="10">DUF676 domain-containing protein</fullName>
    </recommendedName>
</protein>
<dbReference type="SUPFAM" id="SSF53474">
    <property type="entry name" value="alpha/beta-Hydrolases"/>
    <property type="match status" value="1"/>
</dbReference>
<dbReference type="PANTHER" id="PTHR48182:SF2">
    <property type="entry name" value="PROTEIN SERAC1"/>
    <property type="match status" value="1"/>
</dbReference>
<dbReference type="EMBL" id="JAAQHG020000013">
    <property type="protein sequence ID" value="KAL1586827.1"/>
    <property type="molecule type" value="Genomic_DNA"/>
</dbReference>
<evidence type="ECO:0000256" key="1">
    <source>
        <dbReference type="ARBA" id="ARBA00004173"/>
    </source>
</evidence>
<evidence type="ECO:0000256" key="3">
    <source>
        <dbReference type="ARBA" id="ARBA00004370"/>
    </source>
</evidence>
<dbReference type="InterPro" id="IPR052374">
    <property type="entry name" value="SERAC1"/>
</dbReference>
<dbReference type="InterPro" id="IPR029058">
    <property type="entry name" value="AB_hydrolase_fold"/>
</dbReference>
<dbReference type="AlphaFoldDB" id="A0AB34KP47"/>
<dbReference type="GeneID" id="96006072"/>
<comment type="caution">
    <text evidence="8">The sequence shown here is derived from an EMBL/GenBank/DDBJ whole genome shotgun (WGS) entry which is preliminary data.</text>
</comment>
<dbReference type="Proteomes" id="UP000803884">
    <property type="component" value="Unassembled WGS sequence"/>
</dbReference>
<reference evidence="8 9" key="1">
    <citation type="journal article" date="2020" name="Microbiol. Resour. Announc.">
        <title>Draft Genome Sequence of a Cladosporium Species Isolated from the Mesophotic Ascidian Didemnum maculosum.</title>
        <authorList>
            <person name="Gioti A."/>
            <person name="Siaperas R."/>
            <person name="Nikolaivits E."/>
            <person name="Le Goff G."/>
            <person name="Ouazzani J."/>
            <person name="Kotoulas G."/>
            <person name="Topakas E."/>
        </authorList>
    </citation>
    <scope>NUCLEOTIDE SEQUENCE [LARGE SCALE GENOMIC DNA]</scope>
    <source>
        <strain evidence="8 9">TM138-S3</strain>
    </source>
</reference>
<dbReference type="GO" id="GO:0005739">
    <property type="term" value="C:mitochondrion"/>
    <property type="evidence" value="ECO:0007669"/>
    <property type="project" value="UniProtKB-SubCell"/>
</dbReference>
<name>A0AB34KP47_9PEZI</name>
<feature type="region of interest" description="Disordered" evidence="7">
    <location>
        <begin position="1"/>
        <end position="30"/>
    </location>
</feature>